<feature type="region of interest" description="Disordered" evidence="1">
    <location>
        <begin position="1819"/>
        <end position="1863"/>
    </location>
</feature>
<dbReference type="Gene3D" id="1.25.10.10">
    <property type="entry name" value="Leucine-rich Repeat Variant"/>
    <property type="match status" value="1"/>
</dbReference>
<evidence type="ECO:0000313" key="3">
    <source>
        <dbReference type="Proteomes" id="UP000241890"/>
    </source>
</evidence>
<accession>A0A2R5GQ03</accession>
<feature type="region of interest" description="Disordered" evidence="1">
    <location>
        <begin position="2460"/>
        <end position="2517"/>
    </location>
</feature>
<keyword evidence="3" id="KW-1185">Reference proteome</keyword>
<feature type="region of interest" description="Disordered" evidence="1">
    <location>
        <begin position="1715"/>
        <end position="1781"/>
    </location>
</feature>
<feature type="compositionally biased region" description="Basic residues" evidence="1">
    <location>
        <begin position="1412"/>
        <end position="1423"/>
    </location>
</feature>
<evidence type="ECO:0000256" key="1">
    <source>
        <dbReference type="SAM" id="MobiDB-lite"/>
    </source>
</evidence>
<dbReference type="EMBL" id="BEYU01000076">
    <property type="protein sequence ID" value="GBG30431.1"/>
    <property type="molecule type" value="Genomic_DNA"/>
</dbReference>
<dbReference type="InParanoid" id="A0A2R5GQ03"/>
<feature type="region of interest" description="Disordered" evidence="1">
    <location>
        <begin position="2015"/>
        <end position="2038"/>
    </location>
</feature>
<feature type="compositionally biased region" description="Acidic residues" evidence="1">
    <location>
        <begin position="2027"/>
        <end position="2038"/>
    </location>
</feature>
<organism evidence="2 3">
    <name type="scientific">Hondaea fermentalgiana</name>
    <dbReference type="NCBI Taxonomy" id="2315210"/>
    <lineage>
        <taxon>Eukaryota</taxon>
        <taxon>Sar</taxon>
        <taxon>Stramenopiles</taxon>
        <taxon>Bigyra</taxon>
        <taxon>Labyrinthulomycetes</taxon>
        <taxon>Thraustochytrida</taxon>
        <taxon>Thraustochytriidae</taxon>
        <taxon>Hondaea</taxon>
    </lineage>
</organism>
<dbReference type="InterPro" id="IPR011989">
    <property type="entry name" value="ARM-like"/>
</dbReference>
<feature type="region of interest" description="Disordered" evidence="1">
    <location>
        <begin position="509"/>
        <end position="544"/>
    </location>
</feature>
<protein>
    <submittedName>
        <fullName evidence="2">Uncharacterized protein</fullName>
    </submittedName>
</protein>
<feature type="compositionally biased region" description="Basic and acidic residues" evidence="1">
    <location>
        <begin position="2476"/>
        <end position="2488"/>
    </location>
</feature>
<evidence type="ECO:0000313" key="2">
    <source>
        <dbReference type="EMBL" id="GBG30431.1"/>
    </source>
</evidence>
<proteinExistence type="predicted"/>
<feature type="compositionally biased region" description="Basic residues" evidence="1">
    <location>
        <begin position="1854"/>
        <end position="1863"/>
    </location>
</feature>
<feature type="compositionally biased region" description="Acidic residues" evidence="1">
    <location>
        <begin position="1437"/>
        <end position="1452"/>
    </location>
</feature>
<dbReference type="SUPFAM" id="SSF48371">
    <property type="entry name" value="ARM repeat"/>
    <property type="match status" value="2"/>
</dbReference>
<feature type="compositionally biased region" description="Polar residues" evidence="1">
    <location>
        <begin position="151"/>
        <end position="170"/>
    </location>
</feature>
<feature type="compositionally biased region" description="Basic and acidic residues" evidence="1">
    <location>
        <begin position="535"/>
        <end position="544"/>
    </location>
</feature>
<feature type="compositionally biased region" description="Low complexity" evidence="1">
    <location>
        <begin position="1603"/>
        <end position="1614"/>
    </location>
</feature>
<feature type="compositionally biased region" description="Polar residues" evidence="1">
    <location>
        <begin position="2015"/>
        <end position="2026"/>
    </location>
</feature>
<reference evidence="2 3" key="1">
    <citation type="submission" date="2017-12" db="EMBL/GenBank/DDBJ databases">
        <title>Sequencing, de novo assembly and annotation of complete genome of a new Thraustochytrid species, strain FCC1311.</title>
        <authorList>
            <person name="Sedici K."/>
            <person name="Godart F."/>
            <person name="Aiese Cigliano R."/>
            <person name="Sanseverino W."/>
            <person name="Barakat M."/>
            <person name="Ortet P."/>
            <person name="Marechal E."/>
            <person name="Cagnac O."/>
            <person name="Amato A."/>
        </authorList>
    </citation>
    <scope>NUCLEOTIDE SEQUENCE [LARGE SCALE GENOMIC DNA]</scope>
</reference>
<name>A0A2R5GQ03_9STRA</name>
<feature type="compositionally biased region" description="Polar residues" evidence="1">
    <location>
        <begin position="1515"/>
        <end position="1527"/>
    </location>
</feature>
<dbReference type="InterPro" id="IPR016024">
    <property type="entry name" value="ARM-type_fold"/>
</dbReference>
<feature type="region of interest" description="Disordered" evidence="1">
    <location>
        <begin position="662"/>
        <end position="683"/>
    </location>
</feature>
<feature type="region of interest" description="Disordered" evidence="1">
    <location>
        <begin position="1395"/>
        <end position="1455"/>
    </location>
</feature>
<sequence>MADDGDDRGHGVLADVMVHQPRGLNVEDLEVADEDGVPVFESIVHLLGGIAQQGGLVFDNFYKVRVLMPRAYGPVPPGVSKFDETVRDFRAIRSDSELDAVLRAWLSPKSIKERRQNERAQALQQIYRILAQKAELLSPQNNRRKAAGQDPTLSQGAMSTAPLSNVSNAGGASGLPPQGSVPSAPRSRMRRVSLSSVGSDAEDMEKAVAAMASSSNAGEASASGFGESLLDAYDDICAMHGLWELARNKKNLKYILRTGDGALPSTLAAILQGISRAFETDLARNLSAAIWALVLHEEPRRLLAQKDLAAKIFLTLHQRNMFNSPNAPESHVFALGALRALMEDPRNHRLLLEAPADYGIDLPDFVSEIMLHTYDRVVWEHASSILLRCIARDDRAIYQFLGEYPLLGGDPVKVVRNATAPLQNIAPGATLTRNVNLNEAESANGPVRKSSLNMGPGARLAMSVLLYKLARHSKQGRLVLLLTEQTASNRPIHSLLRWALHAMLAASGPGQGAASIADPSSPVLSELHTKSRAHRRDEGEEDCGHDADSILERESGADISAQNSSNADVQDDLSDPVCADATVLFDGLVSLLLSHPADRTSSRAILSKYPDLDNEANQSFNQSEWNMPYGRACDITLLYAATALWGICRCIAEGGAASSAEVQGDVQDDDGAAKRHEDPQSLANGTSEAYVDMGSFNVATQSSAWAPRSEYDRADDGPKFSPATLLQEETCASLLGLILTTRQSGDAARPAVELCAMSALNALANAEDPATRAKLLRLPGATVGDPGLAARVTDERTTEIGRYYAQVLTECMVGSAKLSIVHPRLRLKLQGDGVRDLACIAYGLSALCGVLEACIHFQIPAGVVMPSLRPEHVLARTMPGSLPRELVEMNQCAEILEQHRRQEGLTRHLASAATMMLAMDPNAWTEADVPRLKAALLTDPRPTGANAVFLALAVWALGLDEARRMDFVRQGFLGVLLEYCTNAMEIVDIYRRALKAASRNKAELDRLVGEAKKVLREQELPNLAEKSEEDRAQNLSRVREHLHVLNASLAAIWQLLVNRPFFRAISISETKAAALFANLDCIREERKLIKAVREDLYAFLLRLLRAICVGTHDSSYGAFAFFVTDHCKIVDAIAYKAISILWVLASLRISDRLLCVEPFVQVLLDIAYNENVSTRNRILVAQMLCYLDRLPAMSETSSTVGNKFARLAGPTYLSALVVHMLGASQSAIRSCGARLLGQLRSTAVGQALVRNNGGIDLLLKLTEQDENEAAVHNALRGLRHVSLDPDSQIYLCRKGLYRLLEMAWTSPHKGHRRIIAQILRQLSENADNKTLIYKAELRSRHMLGWRGHDIPVIHAGNASDADAHAGRGKQKFFKHDKHGKKAAFLDWLEEINKDHEEENTGGETGAATMCKQGRRSRGRRKSSSAKSKQGPSLEDIYVGDDEATEPEDEDQSEGMTRTLSSFLVEFRQEICDADAGCSTNKQHGMHRHERAETRAALEVVIPRITSSARGPPPGISSSAATSAQPHTSTEEGSHPHPPSHANTAQSTTGSKFSPTSPRARRFVEVKSPVESPLWDLRNKIPGALDSLTRPRPPPSHHQHQQQKKPSSMKSSSPRGRALSPRATSPHGRQSVQLASPPKRGVVHCAESPFDAETHRAAAVKLGKNLKKPTRGLWAPRDLQSNMGKERWLPNVSEITMRTPREIDLELEFMRTGETDASKIGETSAQASRDAHASVSHGKSPAGDVHSSPANFSETGHHAYGGVGGESEASTVPDPTKYQPRRVNEIRVKMDSSRPHSQFVFNRGGDPYSNLRVVDMDADGVSDSETSLSSDEYHSDSSAGDAPAEQTEARTAEKLKKKKRRALKRQYRRELKRRIERMTVPKRVSLSKFPHHEGARVYADIPSYELPSGERIFLYLAGGPLFGKDNMEDVDAPEMPPARVSGLGFEDGRFPRMSRLVSSEKCLAGSMAHAPLPTAFVPTPRPDTHSLKPFHGKQPLTKVAWTRNGLVLDEQLPILTANSGDGQPQADTESDGTVEDDEPWNLDDSIFAPRSQQHGSFFNAKDIRAAAFTKDWQLCEQKRTFRKLVSRCEDVVEVLKALLVEHYDVVCDSFRYFSATDQIGNIFTLQMLEFTELCEHADIKETAADSLIQEGHCNTIFIQVTKNPIEDWTWAQQSFEAECGVLSLKRGSNMMRYQYLEALVRVAEAKFVKSGKTGDVASGMEELIRGMRASPLMFPALGGPDRFRADLLYRESVDNVLRANLTKFKHVFSQYAGESENSKRGGGCRGKRLAFVEWQEFLAEAGLFNPLFTLRECNMVFRNSTLDLIDEVAHWRELVALNFLDYLEALSRVACLMIIPNQDQLEEVGADGIVEYYKIMESTGLWTVVHEGEIADLQAMPLAARLEQLLMLMNNVQERTNRLALESKLWLASKSSNTERQLEVEAMRKVKKRVVGGIAGMGASGSSLAQQVQQPLQNAGGHERRSSKTRHAEPVSPKSPKSALSNGGNSVDGSVAEEGEGEAMNSLSQALAAVEDGIPMDRFEAHVAATLHDVWRENRGKTEEGIYTPRIKVIKDVEYDIANLAFKDLPGHFQMDNLLAAHDACESIRLAFIKWEKTGTSIEELYELLESNDFLQEASASQHEHWLKRNAKKSWVEDAQRRPFEELDVDDQQKNQDIVRTAATVWMAHRRRSSANA</sequence>
<feature type="region of interest" description="Disordered" evidence="1">
    <location>
        <begin position="138"/>
        <end position="199"/>
    </location>
</feature>
<feature type="region of interest" description="Disordered" evidence="1">
    <location>
        <begin position="1505"/>
        <end position="1568"/>
    </location>
</feature>
<feature type="compositionally biased region" description="Polar residues" evidence="1">
    <location>
        <begin position="2497"/>
        <end position="2507"/>
    </location>
</feature>
<feature type="region of interest" description="Disordered" evidence="1">
    <location>
        <begin position="1583"/>
        <end position="1641"/>
    </location>
</feature>
<comment type="caution">
    <text evidence="2">The sequence shown here is derived from an EMBL/GenBank/DDBJ whole genome shotgun (WGS) entry which is preliminary data.</text>
</comment>
<dbReference type="Proteomes" id="UP000241890">
    <property type="component" value="Unassembled WGS sequence"/>
</dbReference>
<gene>
    <name evidence="2" type="ORF">FCC1311_066502</name>
</gene>
<feature type="compositionally biased region" description="Polar residues" evidence="1">
    <location>
        <begin position="1540"/>
        <end position="1556"/>
    </location>
</feature>
<dbReference type="OrthoDB" id="120976at2759"/>